<evidence type="ECO:0000313" key="2">
    <source>
        <dbReference type="Proteomes" id="UP001497527"/>
    </source>
</evidence>
<keyword evidence="2" id="KW-1185">Reference proteome</keyword>
<organism evidence="1 2">
    <name type="scientific">Tenacibaculum polynesiense</name>
    <dbReference type="NCBI Taxonomy" id="3137857"/>
    <lineage>
        <taxon>Bacteria</taxon>
        <taxon>Pseudomonadati</taxon>
        <taxon>Bacteroidota</taxon>
        <taxon>Flavobacteriia</taxon>
        <taxon>Flavobacteriales</taxon>
        <taxon>Flavobacteriaceae</taxon>
        <taxon>Tenacibaculum</taxon>
    </lineage>
</organism>
<sequence>MLKNISSLGKVMGKKAQKSINGGNDDPFKDLCVPQPKEATTCLVPIHPNCCSFWD</sequence>
<proteinExistence type="predicted"/>
<evidence type="ECO:0000313" key="1">
    <source>
        <dbReference type="EMBL" id="CAL2101723.1"/>
    </source>
</evidence>
<gene>
    <name evidence="1" type="ORF">T190423A01A_10286</name>
</gene>
<dbReference type="Proteomes" id="UP001497527">
    <property type="component" value="Unassembled WGS sequence"/>
</dbReference>
<comment type="caution">
    <text evidence="1">The sequence shown here is derived from an EMBL/GenBank/DDBJ whole genome shotgun (WGS) entry which is preliminary data.</text>
</comment>
<protein>
    <submittedName>
        <fullName evidence="1">Uncharacterized protein</fullName>
    </submittedName>
</protein>
<accession>A0ABP1EZY5</accession>
<reference evidence="1 2" key="1">
    <citation type="submission" date="2024-05" db="EMBL/GenBank/DDBJ databases">
        <authorList>
            <person name="Duchaud E."/>
        </authorList>
    </citation>
    <scope>NUCLEOTIDE SEQUENCE [LARGE SCALE GENOMIC DNA]</scope>
    <source>
        <strain evidence="1">Ena-SAMPLE-TAB-13-05-2024-13:56:06:370-140308</strain>
    </source>
</reference>
<dbReference type="EMBL" id="CAXJIO010000010">
    <property type="protein sequence ID" value="CAL2101723.1"/>
    <property type="molecule type" value="Genomic_DNA"/>
</dbReference>
<name>A0ABP1EZY5_9FLAO</name>
<dbReference type="RefSeq" id="WP_348715125.1">
    <property type="nucleotide sequence ID" value="NZ_CAXJIO010000010.1"/>
</dbReference>